<keyword evidence="1" id="KW-0812">Transmembrane</keyword>
<dbReference type="RefSeq" id="WP_212979073.1">
    <property type="nucleotide sequence ID" value="NZ_AP025343.1"/>
</dbReference>
<keyword evidence="1" id="KW-1133">Transmembrane helix</keyword>
<organism evidence="2 3">
    <name type="scientific">Paenibacillus azoreducens</name>
    <dbReference type="NCBI Taxonomy" id="116718"/>
    <lineage>
        <taxon>Bacteria</taxon>
        <taxon>Bacillati</taxon>
        <taxon>Bacillota</taxon>
        <taxon>Bacilli</taxon>
        <taxon>Bacillales</taxon>
        <taxon>Paenibacillaceae</taxon>
        <taxon>Paenibacillus</taxon>
    </lineage>
</organism>
<name>A0A920CSQ7_9BACL</name>
<dbReference type="Proteomes" id="UP000682811">
    <property type="component" value="Unassembled WGS sequence"/>
</dbReference>
<evidence type="ECO:0000313" key="3">
    <source>
        <dbReference type="Proteomes" id="UP000682811"/>
    </source>
</evidence>
<feature type="transmembrane region" description="Helical" evidence="1">
    <location>
        <begin position="36"/>
        <end position="55"/>
    </location>
</feature>
<comment type="caution">
    <text evidence="2">The sequence shown here is derived from an EMBL/GenBank/DDBJ whole genome shotgun (WGS) entry which is preliminary data.</text>
</comment>
<dbReference type="EMBL" id="BORT01000013">
    <property type="protein sequence ID" value="GIO48414.1"/>
    <property type="molecule type" value="Genomic_DNA"/>
</dbReference>
<evidence type="ECO:0008006" key="4">
    <source>
        <dbReference type="Google" id="ProtNLM"/>
    </source>
</evidence>
<accession>A0A920CSQ7</accession>
<evidence type="ECO:0000313" key="2">
    <source>
        <dbReference type="EMBL" id="GIO48414.1"/>
    </source>
</evidence>
<sequence length="56" mass="6090">MTNAFIAFISIVLLGIVIYVKVWWDGAGMSLRFTKWFFGICLVAAAVVGIGTFFAG</sequence>
<reference evidence="2 3" key="1">
    <citation type="submission" date="2021-03" db="EMBL/GenBank/DDBJ databases">
        <title>Antimicrobial resistance genes in bacteria isolated from Japanese honey, and their potential for conferring macrolide and lincosamide resistance in the American foulbrood pathogen Paenibacillus larvae.</title>
        <authorList>
            <person name="Okamoto M."/>
            <person name="Kumagai M."/>
            <person name="Kanamori H."/>
            <person name="Takamatsu D."/>
        </authorList>
    </citation>
    <scope>NUCLEOTIDE SEQUENCE [LARGE SCALE GENOMIC DNA]</scope>
    <source>
        <strain evidence="2 3">J34TS1</strain>
    </source>
</reference>
<evidence type="ECO:0000256" key="1">
    <source>
        <dbReference type="SAM" id="Phobius"/>
    </source>
</evidence>
<keyword evidence="1" id="KW-0472">Membrane</keyword>
<dbReference type="AlphaFoldDB" id="A0A920CSQ7"/>
<keyword evidence="3" id="KW-1185">Reference proteome</keyword>
<gene>
    <name evidence="2" type="ORF">J34TS1_31790</name>
</gene>
<proteinExistence type="predicted"/>
<feature type="transmembrane region" description="Helical" evidence="1">
    <location>
        <begin position="6"/>
        <end position="24"/>
    </location>
</feature>
<protein>
    <recommendedName>
        <fullName evidence="4">DUF2768 domain-containing protein</fullName>
    </recommendedName>
</protein>